<dbReference type="EMBL" id="JACIIU010000022">
    <property type="protein sequence ID" value="MBB6262287.1"/>
    <property type="molecule type" value="Genomic_DNA"/>
</dbReference>
<keyword evidence="2" id="KW-1185">Reference proteome</keyword>
<name>A0A841M0K8_9HYPH</name>
<dbReference type="Proteomes" id="UP000555393">
    <property type="component" value="Unassembled WGS sequence"/>
</dbReference>
<organism evidence="1 2">
    <name type="scientific">Paenochrobactrum gallinarii</name>
    <dbReference type="NCBI Taxonomy" id="643673"/>
    <lineage>
        <taxon>Bacteria</taxon>
        <taxon>Pseudomonadati</taxon>
        <taxon>Pseudomonadota</taxon>
        <taxon>Alphaproteobacteria</taxon>
        <taxon>Hyphomicrobiales</taxon>
        <taxon>Brucellaceae</taxon>
        <taxon>Paenochrobactrum</taxon>
    </lineage>
</organism>
<reference evidence="1 2" key="1">
    <citation type="submission" date="2020-08" db="EMBL/GenBank/DDBJ databases">
        <title>Genomic Encyclopedia of Type Strains, Phase IV (KMG-IV): sequencing the most valuable type-strain genomes for metagenomic binning, comparative biology and taxonomic classification.</title>
        <authorList>
            <person name="Goeker M."/>
        </authorList>
    </citation>
    <scope>NUCLEOTIDE SEQUENCE [LARGE SCALE GENOMIC DNA]</scope>
    <source>
        <strain evidence="1 2">DSM 22336</strain>
    </source>
</reference>
<proteinExistence type="predicted"/>
<comment type="caution">
    <text evidence="1">The sequence shown here is derived from an EMBL/GenBank/DDBJ whole genome shotgun (WGS) entry which is preliminary data.</text>
</comment>
<protein>
    <submittedName>
        <fullName evidence="1">Transposase-like protein</fullName>
    </submittedName>
</protein>
<dbReference type="AlphaFoldDB" id="A0A841M0K8"/>
<evidence type="ECO:0000313" key="1">
    <source>
        <dbReference type="EMBL" id="MBB6262287.1"/>
    </source>
</evidence>
<accession>A0A841M0K8</accession>
<sequence length="44" mass="4809">MMGFKVLHSASATIAGIEEAQMIRKKQLANNNRSPFQAFTDLAA</sequence>
<gene>
    <name evidence="1" type="ORF">FHS77_002859</name>
</gene>
<evidence type="ECO:0000313" key="2">
    <source>
        <dbReference type="Proteomes" id="UP000555393"/>
    </source>
</evidence>